<comment type="caution">
    <text evidence="5">The sequence shown here is derived from an EMBL/GenBank/DDBJ whole genome shotgun (WGS) entry which is preliminary data.</text>
</comment>
<proteinExistence type="inferred from homology"/>
<evidence type="ECO:0000256" key="3">
    <source>
        <dbReference type="PROSITE-ProRule" id="PRU00708"/>
    </source>
</evidence>
<dbReference type="Pfam" id="PF13041">
    <property type="entry name" value="PPR_2"/>
    <property type="match status" value="1"/>
</dbReference>
<dbReference type="Gene3D" id="1.25.40.10">
    <property type="entry name" value="Tetratricopeptide repeat domain"/>
    <property type="match status" value="3"/>
</dbReference>
<comment type="similarity">
    <text evidence="1">Belongs to the PPR family. P subfamily.</text>
</comment>
<keyword evidence="2" id="KW-0677">Repeat</keyword>
<reference evidence="5" key="2">
    <citation type="submission" date="2023-06" db="EMBL/GenBank/DDBJ databases">
        <authorList>
            <person name="Ma L."/>
            <person name="Liu K.-W."/>
            <person name="Li Z."/>
            <person name="Hsiao Y.-Y."/>
            <person name="Qi Y."/>
            <person name="Fu T."/>
            <person name="Tang G."/>
            <person name="Zhang D."/>
            <person name="Sun W.-H."/>
            <person name="Liu D.-K."/>
            <person name="Li Y."/>
            <person name="Chen G.-Z."/>
            <person name="Liu X.-D."/>
            <person name="Liao X.-Y."/>
            <person name="Jiang Y.-T."/>
            <person name="Yu X."/>
            <person name="Hao Y."/>
            <person name="Huang J."/>
            <person name="Zhao X.-W."/>
            <person name="Ke S."/>
            <person name="Chen Y.-Y."/>
            <person name="Wu W.-L."/>
            <person name="Hsu J.-L."/>
            <person name="Lin Y.-F."/>
            <person name="Huang M.-D."/>
            <person name="Li C.-Y."/>
            <person name="Huang L."/>
            <person name="Wang Z.-W."/>
            <person name="Zhao X."/>
            <person name="Zhong W.-Y."/>
            <person name="Peng D.-H."/>
            <person name="Ahmad S."/>
            <person name="Lan S."/>
            <person name="Zhang J.-S."/>
            <person name="Tsai W.-C."/>
            <person name="Van De Peer Y."/>
            <person name="Liu Z.-J."/>
        </authorList>
    </citation>
    <scope>NUCLEOTIDE SEQUENCE</scope>
    <source>
        <strain evidence="5">SCP</strain>
        <tissue evidence="5">Leaves</tissue>
    </source>
</reference>
<protein>
    <submittedName>
        <fullName evidence="5">Pentatricopeptide repeat-containing protein</fullName>
    </submittedName>
</protein>
<dbReference type="InterPro" id="IPR002885">
    <property type="entry name" value="PPR_rpt"/>
</dbReference>
<dbReference type="AlphaFoldDB" id="A0AAV9ABD9"/>
<dbReference type="PROSITE" id="PS51375">
    <property type="entry name" value="PPR"/>
    <property type="match status" value="4"/>
</dbReference>
<feature type="domain" description="PROP1-like PPR" evidence="4">
    <location>
        <begin position="119"/>
        <end position="245"/>
    </location>
</feature>
<sequence>MYRRLPRHLSTISHRLLSTSAAEPYLSLLQSTSPTTGPSLEIAFSRSKSNLDPTIVDSVLRSPSIDRSLRLRFFVWAAHHHPHYSHSPATYSRAVHSLGGVDRDLLFNLLRSYRAVHYPVSVKTFKVLLNLCKEANLFDLAPRLLETMRTDFNCRPDTASYNAAVRLCIQNRDLATAERLMEGMSLAGLRPNMVTFVSAIKGFCEAGRFDDAEGLARSMEANGCSPNVVVYSALLDGACKCGNLEKAMELLGEMERATEAGPNVVTYTCLIQCLCDADRVDDALRVLGRMRERGCSANRVTIVALTDRLCADGRISDACEVVERGFIDGGEGYSSLVVSLLRANNVSEAERIVVGMLERDLMPDGLSRNSLIVGLCSVGRSVDGLRWYCRFEEEMSLPVGADACQALLEGLCWERRLGEAAALIDAMGTRGVRLRGLSVDGVVEFLAREGGEDLVSKLMRIQGTSSGPSIGLVIL</sequence>
<name>A0AAV9ABD9_ACOGR</name>
<dbReference type="PANTHER" id="PTHR47938:SF46">
    <property type="entry name" value="PENTACOTRIPEPTIDE-REPEAT REGION OF PRORP DOMAIN-CONTAINING PROTEIN"/>
    <property type="match status" value="1"/>
</dbReference>
<evidence type="ECO:0000313" key="6">
    <source>
        <dbReference type="Proteomes" id="UP001179952"/>
    </source>
</evidence>
<evidence type="ECO:0000313" key="5">
    <source>
        <dbReference type="EMBL" id="KAK1261443.1"/>
    </source>
</evidence>
<feature type="repeat" description="PPR" evidence="3">
    <location>
        <begin position="192"/>
        <end position="226"/>
    </location>
</feature>
<dbReference type="Pfam" id="PF17177">
    <property type="entry name" value="PPR_long"/>
    <property type="match status" value="1"/>
</dbReference>
<dbReference type="NCBIfam" id="TIGR00756">
    <property type="entry name" value="PPR"/>
    <property type="match status" value="3"/>
</dbReference>
<evidence type="ECO:0000256" key="1">
    <source>
        <dbReference type="ARBA" id="ARBA00007626"/>
    </source>
</evidence>
<evidence type="ECO:0000259" key="4">
    <source>
        <dbReference type="Pfam" id="PF17177"/>
    </source>
</evidence>
<reference evidence="5" key="1">
    <citation type="journal article" date="2023" name="Nat. Commun.">
        <title>Diploid and tetraploid genomes of Acorus and the evolution of monocots.</title>
        <authorList>
            <person name="Ma L."/>
            <person name="Liu K.W."/>
            <person name="Li Z."/>
            <person name="Hsiao Y.Y."/>
            <person name="Qi Y."/>
            <person name="Fu T."/>
            <person name="Tang G.D."/>
            <person name="Zhang D."/>
            <person name="Sun W.H."/>
            <person name="Liu D.K."/>
            <person name="Li Y."/>
            <person name="Chen G.Z."/>
            <person name="Liu X.D."/>
            <person name="Liao X.Y."/>
            <person name="Jiang Y.T."/>
            <person name="Yu X."/>
            <person name="Hao Y."/>
            <person name="Huang J."/>
            <person name="Zhao X.W."/>
            <person name="Ke S."/>
            <person name="Chen Y.Y."/>
            <person name="Wu W.L."/>
            <person name="Hsu J.L."/>
            <person name="Lin Y.F."/>
            <person name="Huang M.D."/>
            <person name="Li C.Y."/>
            <person name="Huang L."/>
            <person name="Wang Z.W."/>
            <person name="Zhao X."/>
            <person name="Zhong W.Y."/>
            <person name="Peng D.H."/>
            <person name="Ahmad S."/>
            <person name="Lan S."/>
            <person name="Zhang J.S."/>
            <person name="Tsai W.C."/>
            <person name="Van de Peer Y."/>
            <person name="Liu Z.J."/>
        </authorList>
    </citation>
    <scope>NUCLEOTIDE SEQUENCE</scope>
    <source>
        <strain evidence="5">SCP</strain>
    </source>
</reference>
<dbReference type="Proteomes" id="UP001179952">
    <property type="component" value="Unassembled WGS sequence"/>
</dbReference>
<dbReference type="InterPro" id="IPR033443">
    <property type="entry name" value="PROP1-like_PPR_dom"/>
</dbReference>
<dbReference type="EMBL" id="JAUJYN010000010">
    <property type="protein sequence ID" value="KAK1261443.1"/>
    <property type="molecule type" value="Genomic_DNA"/>
</dbReference>
<gene>
    <name evidence="5" type="ORF">QJS04_geneDACA001246</name>
</gene>
<feature type="repeat" description="PPR" evidence="3">
    <location>
        <begin position="157"/>
        <end position="191"/>
    </location>
</feature>
<dbReference type="GO" id="GO:0003729">
    <property type="term" value="F:mRNA binding"/>
    <property type="evidence" value="ECO:0007669"/>
    <property type="project" value="TreeGrafter"/>
</dbReference>
<keyword evidence="6" id="KW-1185">Reference proteome</keyword>
<organism evidence="5 6">
    <name type="scientific">Acorus gramineus</name>
    <name type="common">Dwarf sweet flag</name>
    <dbReference type="NCBI Taxonomy" id="55184"/>
    <lineage>
        <taxon>Eukaryota</taxon>
        <taxon>Viridiplantae</taxon>
        <taxon>Streptophyta</taxon>
        <taxon>Embryophyta</taxon>
        <taxon>Tracheophyta</taxon>
        <taxon>Spermatophyta</taxon>
        <taxon>Magnoliopsida</taxon>
        <taxon>Liliopsida</taxon>
        <taxon>Acoraceae</taxon>
        <taxon>Acorus</taxon>
    </lineage>
</organism>
<feature type="repeat" description="PPR" evidence="3">
    <location>
        <begin position="227"/>
        <end position="257"/>
    </location>
</feature>
<accession>A0AAV9ABD9</accession>
<dbReference type="PANTHER" id="PTHR47938">
    <property type="entry name" value="RESPIRATORY COMPLEX I CHAPERONE (CIA84), PUTATIVE (AFU_ORTHOLOGUE AFUA_2G06020)-RELATED"/>
    <property type="match status" value="1"/>
</dbReference>
<feature type="repeat" description="PPR" evidence="3">
    <location>
        <begin position="263"/>
        <end position="297"/>
    </location>
</feature>
<evidence type="ECO:0000256" key="2">
    <source>
        <dbReference type="ARBA" id="ARBA00022737"/>
    </source>
</evidence>
<dbReference type="InterPro" id="IPR011990">
    <property type="entry name" value="TPR-like_helical_dom_sf"/>
</dbReference>